<protein>
    <submittedName>
        <fullName evidence="2">Ester cyclase</fullName>
    </submittedName>
</protein>
<dbReference type="AlphaFoldDB" id="A0A2W5PBC5"/>
<dbReference type="PANTHER" id="PTHR38436">
    <property type="entry name" value="POLYKETIDE CYCLASE SNOAL-LIKE DOMAIN"/>
    <property type="match status" value="1"/>
</dbReference>
<dbReference type="PANTHER" id="PTHR38436:SF1">
    <property type="entry name" value="ESTER CYCLASE"/>
    <property type="match status" value="1"/>
</dbReference>
<dbReference type="Proteomes" id="UP000249229">
    <property type="component" value="Unassembled WGS sequence"/>
</dbReference>
<dbReference type="GO" id="GO:0030638">
    <property type="term" value="P:polyketide metabolic process"/>
    <property type="evidence" value="ECO:0007669"/>
    <property type="project" value="InterPro"/>
</dbReference>
<dbReference type="InterPro" id="IPR009959">
    <property type="entry name" value="Cyclase_SnoaL-like"/>
</dbReference>
<dbReference type="InterPro" id="IPR032710">
    <property type="entry name" value="NTF2-like_dom_sf"/>
</dbReference>
<evidence type="ECO:0000313" key="3">
    <source>
        <dbReference type="Proteomes" id="UP000249229"/>
    </source>
</evidence>
<gene>
    <name evidence="2" type="ORF">DI544_02660</name>
</gene>
<sequence>MRVFVPALLLFAATPANAAPVDDRAAIAIARPQELIVDRSLPPAAAAALLKPVDVFYGFWNNASRALLDQALAPGFTDHTLPPGRPQGPRGPMVAATAFLGAVPDLRVVVVQRLVVGDRVVSHLRFTGHFTGTFQGRKGRGQSVDFIATDILAVRDGRITDNWHLEDNLTFMRQAGLLPKADS</sequence>
<dbReference type="SUPFAM" id="SSF54427">
    <property type="entry name" value="NTF2-like"/>
    <property type="match status" value="1"/>
</dbReference>
<feature type="chain" id="PRO_5015930027" evidence="1">
    <location>
        <begin position="19"/>
        <end position="183"/>
    </location>
</feature>
<dbReference type="Pfam" id="PF07366">
    <property type="entry name" value="SnoaL"/>
    <property type="match status" value="1"/>
</dbReference>
<name>A0A2W5PBC5_9SPHN</name>
<dbReference type="EMBL" id="QFQI01000001">
    <property type="protein sequence ID" value="PZQ63092.1"/>
    <property type="molecule type" value="Genomic_DNA"/>
</dbReference>
<evidence type="ECO:0000313" key="2">
    <source>
        <dbReference type="EMBL" id="PZQ63092.1"/>
    </source>
</evidence>
<organism evidence="2 3">
    <name type="scientific">Sphingomonas taxi</name>
    <dbReference type="NCBI Taxonomy" id="1549858"/>
    <lineage>
        <taxon>Bacteria</taxon>
        <taxon>Pseudomonadati</taxon>
        <taxon>Pseudomonadota</taxon>
        <taxon>Alphaproteobacteria</taxon>
        <taxon>Sphingomonadales</taxon>
        <taxon>Sphingomonadaceae</taxon>
        <taxon>Sphingomonas</taxon>
    </lineage>
</organism>
<accession>A0A2W5PBC5</accession>
<dbReference type="Gene3D" id="3.10.450.50">
    <property type="match status" value="1"/>
</dbReference>
<comment type="caution">
    <text evidence="2">The sequence shown here is derived from an EMBL/GenBank/DDBJ whole genome shotgun (WGS) entry which is preliminary data.</text>
</comment>
<keyword evidence="1" id="KW-0732">Signal</keyword>
<proteinExistence type="predicted"/>
<evidence type="ECO:0000256" key="1">
    <source>
        <dbReference type="SAM" id="SignalP"/>
    </source>
</evidence>
<reference evidence="2 3" key="1">
    <citation type="submission" date="2017-08" db="EMBL/GenBank/DDBJ databases">
        <title>Infants hospitalized years apart are colonized by the same room-sourced microbial strains.</title>
        <authorList>
            <person name="Brooks B."/>
            <person name="Olm M.R."/>
            <person name="Firek B.A."/>
            <person name="Baker R."/>
            <person name="Thomas B.C."/>
            <person name="Morowitz M.J."/>
            <person name="Banfield J.F."/>
        </authorList>
    </citation>
    <scope>NUCLEOTIDE SEQUENCE [LARGE SCALE GENOMIC DNA]</scope>
    <source>
        <strain evidence="2">S2_005_001_R1_22</strain>
    </source>
</reference>
<feature type="signal peptide" evidence="1">
    <location>
        <begin position="1"/>
        <end position="18"/>
    </location>
</feature>